<dbReference type="InterPro" id="IPR058909">
    <property type="entry name" value="CD_NTase_C"/>
</dbReference>
<dbReference type="Pfam" id="PF01909">
    <property type="entry name" value="NTP_transf_2"/>
    <property type="match status" value="1"/>
</dbReference>
<dbReference type="SUPFAM" id="SSF81301">
    <property type="entry name" value="Nucleotidyltransferase"/>
    <property type="match status" value="1"/>
</dbReference>
<keyword evidence="1 8" id="KW-0808">Transferase</keyword>
<evidence type="ECO:0000256" key="3">
    <source>
        <dbReference type="ARBA" id="ARBA00022741"/>
    </source>
</evidence>
<evidence type="ECO:0000259" key="6">
    <source>
        <dbReference type="Pfam" id="PF01909"/>
    </source>
</evidence>
<evidence type="ECO:0000313" key="8">
    <source>
        <dbReference type="EMBL" id="TVT92820.1"/>
    </source>
</evidence>
<dbReference type="Gene3D" id="3.30.460.10">
    <property type="entry name" value="Beta Polymerase, domain 2"/>
    <property type="match status" value="1"/>
</dbReference>
<keyword evidence="3" id="KW-0547">Nucleotide-binding</keyword>
<dbReference type="GO" id="GO:0016779">
    <property type="term" value="F:nucleotidyltransferase activity"/>
    <property type="evidence" value="ECO:0007669"/>
    <property type="project" value="InterPro"/>
</dbReference>
<evidence type="ECO:0000313" key="9">
    <source>
        <dbReference type="Proteomes" id="UP000320212"/>
    </source>
</evidence>
<keyword evidence="4" id="KW-0051">Antiviral defense</keyword>
<dbReference type="RefSeq" id="WP_144859387.1">
    <property type="nucleotide sequence ID" value="NZ_VMTR01000185.1"/>
</dbReference>
<comment type="caution">
    <text evidence="8">The sequence shown here is derived from an EMBL/GenBank/DDBJ whole genome shotgun (WGS) entry which is preliminary data.</text>
</comment>
<protein>
    <submittedName>
        <fullName evidence="8">Nucleotidyltransferase</fullName>
    </submittedName>
</protein>
<keyword evidence="2" id="KW-0548">Nucleotidyltransferase</keyword>
<dbReference type="InterPro" id="IPR006116">
    <property type="entry name" value="NT_2-5OAS_ClassI-CCAase"/>
</dbReference>
<name>A0A558G504_HALVO</name>
<dbReference type="EMBL" id="VMTR01000185">
    <property type="protein sequence ID" value="TVT92820.1"/>
    <property type="molecule type" value="Genomic_DNA"/>
</dbReference>
<feature type="compositionally biased region" description="Polar residues" evidence="5">
    <location>
        <begin position="1"/>
        <end position="13"/>
    </location>
</feature>
<reference evidence="8 9" key="1">
    <citation type="submission" date="2019-07" db="EMBL/GenBank/DDBJ databases">
        <title>Draft genome sequence of Haloferax volcanii SS0101, isolated from salt farm in Samut Sakhon, Thailand.</title>
        <authorList>
            <person name="Wanthongcharoen S."/>
            <person name="Yamprayoonswat W."/>
            <person name="Ruangsuj P."/>
            <person name="Thongpramul N."/>
            <person name="Jumpathong W."/>
            <person name="Sittihan S."/>
            <person name="Kanjanavas P."/>
            <person name="Yasawong M."/>
        </authorList>
    </citation>
    <scope>NUCLEOTIDE SEQUENCE [LARGE SCALE GENOMIC DNA]</scope>
    <source>
        <strain evidence="8 9">SS0101</strain>
    </source>
</reference>
<dbReference type="Proteomes" id="UP000320212">
    <property type="component" value="Unassembled WGS sequence"/>
</dbReference>
<proteinExistence type="predicted"/>
<feature type="region of interest" description="Disordered" evidence="5">
    <location>
        <begin position="1"/>
        <end position="20"/>
    </location>
</feature>
<evidence type="ECO:0000256" key="4">
    <source>
        <dbReference type="ARBA" id="ARBA00023118"/>
    </source>
</evidence>
<dbReference type="InterPro" id="IPR043519">
    <property type="entry name" value="NT_sf"/>
</dbReference>
<feature type="domain" description="Polymerase nucleotidyl transferase" evidence="6">
    <location>
        <begin position="40"/>
        <end position="90"/>
    </location>
</feature>
<gene>
    <name evidence="8" type="ORF">FQA18_16850</name>
</gene>
<sequence>MSIPTNQLETWSNPGADDSATKTYNRVKNLMESDDSIPEQKDKDFEVYLQGSYRNSTNIYADSDVDLVVQLNSSFRRNLSRLNSTQKSRYKDSFSSASYGLSDFHQDVVDTLRDYYGRTSVSVEDRALVLDSDSLPLSADIVVCQQYRRYNRFQSIFDQDYDEGIRFKDQSTGEEIISYPKIHYQNGADKNQSVHSRYRETIRIIKNARSYLVEKGEIEEGLAPSYCIECLLYHVPSSKYTHDLQERYRNVVDWLVEVRIDDFDCQNEIQDLFGSKSTQWSTSEADEFIRKLVDLWNNWYDY</sequence>
<dbReference type="CDD" id="cd05400">
    <property type="entry name" value="NT_2-5OAS_ClassI-CCAase"/>
    <property type="match status" value="1"/>
</dbReference>
<feature type="domain" description="cGAS/DncV-like nucleotidyltransferase C-terminal helical" evidence="7">
    <location>
        <begin position="185"/>
        <end position="297"/>
    </location>
</feature>
<evidence type="ECO:0000256" key="1">
    <source>
        <dbReference type="ARBA" id="ARBA00022679"/>
    </source>
</evidence>
<organism evidence="8 9">
    <name type="scientific">Haloferax volcanii</name>
    <name type="common">Halobacterium volcanii</name>
    <dbReference type="NCBI Taxonomy" id="2246"/>
    <lineage>
        <taxon>Archaea</taxon>
        <taxon>Methanobacteriati</taxon>
        <taxon>Methanobacteriota</taxon>
        <taxon>Stenosarchaea group</taxon>
        <taxon>Halobacteria</taxon>
        <taxon>Halobacteriales</taxon>
        <taxon>Haloferacaceae</taxon>
        <taxon>Haloferax</taxon>
    </lineage>
</organism>
<evidence type="ECO:0000259" key="7">
    <source>
        <dbReference type="Pfam" id="PF26305"/>
    </source>
</evidence>
<dbReference type="InterPro" id="IPR002934">
    <property type="entry name" value="Polymerase_NTP_transf_dom"/>
</dbReference>
<dbReference type="AlphaFoldDB" id="A0A558G504"/>
<accession>A0A558G504</accession>
<evidence type="ECO:0000256" key="5">
    <source>
        <dbReference type="SAM" id="MobiDB-lite"/>
    </source>
</evidence>
<evidence type="ECO:0000256" key="2">
    <source>
        <dbReference type="ARBA" id="ARBA00022695"/>
    </source>
</evidence>
<dbReference type="Pfam" id="PF26305">
    <property type="entry name" value="CD_NTase_C"/>
    <property type="match status" value="1"/>
</dbReference>